<dbReference type="CDD" id="cd06578">
    <property type="entry name" value="HemD"/>
    <property type="match status" value="1"/>
</dbReference>
<dbReference type="RefSeq" id="WP_140961980.1">
    <property type="nucleotide sequence ID" value="NZ_VEVQ02000004.1"/>
</dbReference>
<comment type="caution">
    <text evidence="2">The sequence shown here is derived from an EMBL/GenBank/DDBJ whole genome shotgun (WGS) entry which is preliminary data.</text>
</comment>
<evidence type="ECO:0000313" key="2">
    <source>
        <dbReference type="EMBL" id="NHN25642.1"/>
    </source>
</evidence>
<dbReference type="SUPFAM" id="SSF69618">
    <property type="entry name" value="HemD-like"/>
    <property type="match status" value="1"/>
</dbReference>
<gene>
    <name evidence="2" type="ORF">FIA58_008125</name>
</gene>
<dbReference type="PANTHER" id="PTHR12390:SF0">
    <property type="entry name" value="UROPORPHYRINOGEN-III SYNTHASE"/>
    <property type="match status" value="1"/>
</dbReference>
<protein>
    <submittedName>
        <fullName evidence="2">Uroporphyrinogen-III synthase</fullName>
    </submittedName>
</protein>
<reference evidence="3" key="1">
    <citation type="submission" date="2019-05" db="EMBL/GenBank/DDBJ databases">
        <title>Flavobacterium profundi sp. nov., isolated from a deep-sea seamount.</title>
        <authorList>
            <person name="Zhang D.-C."/>
        </authorList>
    </citation>
    <scope>NUCLEOTIDE SEQUENCE [LARGE SCALE GENOMIC DNA]</scope>
    <source>
        <strain evidence="3">EC11</strain>
    </source>
</reference>
<dbReference type="InterPro" id="IPR039793">
    <property type="entry name" value="UROS/Hem4"/>
</dbReference>
<accession>A0ABX0IP87</accession>
<sequence>MVVLSTKELSKKQITLLDKKKFALVHADFIKIKTLNFSLDQINENLIFTSKNAVKSILKNKDVNSVTSKKCFCVGEKTKRFLEKNSFNVIDFASDAYSLAEKIIEKYFNQKFTFFSGTIRKDILPKKLIEKGVFFNEIQVYKTVLQPKNIIIETNAILFFSPSAVESYLQKNKINNQTCFCIGKTTAKALEDISETSELNIVIASQPSIESVIEEVIKYNN</sequence>
<feature type="domain" description="Tetrapyrrole biosynthesis uroporphyrinogen III synthase" evidence="1">
    <location>
        <begin position="22"/>
        <end position="213"/>
    </location>
</feature>
<dbReference type="PANTHER" id="PTHR12390">
    <property type="entry name" value="UROPORPHYRINOGEN III SYNTHASE"/>
    <property type="match status" value="1"/>
</dbReference>
<dbReference type="Pfam" id="PF02602">
    <property type="entry name" value="HEM4"/>
    <property type="match status" value="1"/>
</dbReference>
<dbReference type="InterPro" id="IPR003754">
    <property type="entry name" value="4pyrrol_synth_uPrphyn_synth"/>
</dbReference>
<dbReference type="Gene3D" id="3.40.50.10090">
    <property type="match status" value="2"/>
</dbReference>
<dbReference type="Proteomes" id="UP000817854">
    <property type="component" value="Unassembled WGS sequence"/>
</dbReference>
<dbReference type="InterPro" id="IPR036108">
    <property type="entry name" value="4pyrrol_syn_uPrphyn_synt_sf"/>
</dbReference>
<reference evidence="2 3" key="2">
    <citation type="submission" date="2019-05" db="EMBL/GenBank/DDBJ databases">
        <authorList>
            <person name="Lianzixin W."/>
        </authorList>
    </citation>
    <scope>NUCLEOTIDE SEQUENCE [LARGE SCALE GENOMIC DNA]</scope>
    <source>
        <strain evidence="2 3">EC11</strain>
    </source>
</reference>
<organism evidence="2 3">
    <name type="scientific">Flavobacterium jejuense</name>
    <dbReference type="NCBI Taxonomy" id="1544455"/>
    <lineage>
        <taxon>Bacteria</taxon>
        <taxon>Pseudomonadati</taxon>
        <taxon>Bacteroidota</taxon>
        <taxon>Flavobacteriia</taxon>
        <taxon>Flavobacteriales</taxon>
        <taxon>Flavobacteriaceae</taxon>
        <taxon>Flavobacterium</taxon>
    </lineage>
</organism>
<dbReference type="EMBL" id="VEVQ02000004">
    <property type="protein sequence ID" value="NHN25642.1"/>
    <property type="molecule type" value="Genomic_DNA"/>
</dbReference>
<evidence type="ECO:0000313" key="3">
    <source>
        <dbReference type="Proteomes" id="UP000817854"/>
    </source>
</evidence>
<evidence type="ECO:0000259" key="1">
    <source>
        <dbReference type="Pfam" id="PF02602"/>
    </source>
</evidence>
<name>A0ABX0IP87_9FLAO</name>
<keyword evidence="3" id="KW-1185">Reference proteome</keyword>
<reference evidence="2 3" key="3">
    <citation type="submission" date="2020-02" db="EMBL/GenBank/DDBJ databases">
        <title>Flavobacterium profundi sp. nov., isolated from a deep-sea seamount.</title>
        <authorList>
            <person name="Zhang D.-C."/>
        </authorList>
    </citation>
    <scope>NUCLEOTIDE SEQUENCE [LARGE SCALE GENOMIC DNA]</scope>
    <source>
        <strain evidence="2 3">EC11</strain>
    </source>
</reference>
<proteinExistence type="predicted"/>